<proteinExistence type="predicted"/>
<keyword evidence="1" id="KW-1133">Transmembrane helix</keyword>
<keyword evidence="1" id="KW-0812">Transmembrane</keyword>
<feature type="transmembrane region" description="Helical" evidence="1">
    <location>
        <begin position="119"/>
        <end position="140"/>
    </location>
</feature>
<reference evidence="2" key="1">
    <citation type="journal article" date="2014" name="Genome Biol. Evol.">
        <title>Pangenome evidence for extensive interdomain horizontal transfer affecting lineage core and shell genes in uncultured planktonic thaumarchaeota and euryarchaeota.</title>
        <authorList>
            <person name="Deschamps P."/>
            <person name="Zivanovic Y."/>
            <person name="Moreira D."/>
            <person name="Rodriguez-Valera F."/>
            <person name="Lopez-Garcia P."/>
        </authorList>
    </citation>
    <scope>NUCLEOTIDE SEQUENCE</scope>
</reference>
<feature type="transmembrane region" description="Helical" evidence="1">
    <location>
        <begin position="152"/>
        <end position="170"/>
    </location>
</feature>
<keyword evidence="1" id="KW-0472">Membrane</keyword>
<evidence type="ECO:0000313" key="2">
    <source>
        <dbReference type="EMBL" id="AIF00933.1"/>
    </source>
</evidence>
<evidence type="ECO:0000256" key="1">
    <source>
        <dbReference type="SAM" id="Phobius"/>
    </source>
</evidence>
<sequence>MSIRLHWNTIAIMIALLVVTGVATADDDDDDDDGFLGDTGEDLGTAAAWGLAFSTTIIIWKPGLKYIRANADKFVEDERWLKKKLGKANRWYLKIHYWIGAGAVLVGFIHGVAMNKWEILFWGGWVGMLFMSITGSLLLWKWPPRKVKKGARLLHAQRAVMVITIILLFVSHEFFD</sequence>
<organism evidence="2">
    <name type="scientific">uncultured marine group II/III euryarchaeote KM3_13_G12</name>
    <dbReference type="NCBI Taxonomy" id="1457874"/>
    <lineage>
        <taxon>Archaea</taxon>
        <taxon>Methanobacteriati</taxon>
        <taxon>Methanobacteriota</taxon>
        <taxon>environmental samples</taxon>
    </lineage>
</organism>
<feature type="transmembrane region" description="Helical" evidence="1">
    <location>
        <begin position="43"/>
        <end position="60"/>
    </location>
</feature>
<name>A0A075GH83_9EURY</name>
<dbReference type="EMBL" id="KF900607">
    <property type="protein sequence ID" value="AIF00933.1"/>
    <property type="molecule type" value="Genomic_DNA"/>
</dbReference>
<accession>A0A075GH83</accession>
<feature type="transmembrane region" description="Helical" evidence="1">
    <location>
        <begin position="91"/>
        <end position="113"/>
    </location>
</feature>
<dbReference type="AlphaFoldDB" id="A0A075GH83"/>
<protein>
    <submittedName>
        <fullName evidence="2">Uncharacterized protein</fullName>
    </submittedName>
</protein>